<dbReference type="EMBL" id="DS022306">
    <property type="protein sequence ID" value="OAJ41573.1"/>
    <property type="molecule type" value="Genomic_DNA"/>
</dbReference>
<evidence type="ECO:0000313" key="4">
    <source>
        <dbReference type="Proteomes" id="UP000077115"/>
    </source>
</evidence>
<evidence type="ECO:0000256" key="2">
    <source>
        <dbReference type="SAM" id="Phobius"/>
    </source>
</evidence>
<name>A0A177WNA0_BATDL</name>
<evidence type="ECO:0000256" key="1">
    <source>
        <dbReference type="SAM" id="MobiDB-lite"/>
    </source>
</evidence>
<sequence>MYHLAQSTNHIKAYRYILMQYLSIWMMALLAATISASVIPFATGPTLVLNEGNENVEPLFKLASNDASFMNNYPDKPKDTRSNRIWKRNSPTPPQPDDDDPPFPKVSDFQ</sequence>
<dbReference type="AlphaFoldDB" id="A0A177WNA0"/>
<dbReference type="Proteomes" id="UP000077115">
    <property type="component" value="Unassembled WGS sequence"/>
</dbReference>
<organism evidence="3 4">
    <name type="scientific">Batrachochytrium dendrobatidis (strain JEL423)</name>
    <dbReference type="NCBI Taxonomy" id="403673"/>
    <lineage>
        <taxon>Eukaryota</taxon>
        <taxon>Fungi</taxon>
        <taxon>Fungi incertae sedis</taxon>
        <taxon>Chytridiomycota</taxon>
        <taxon>Chytridiomycota incertae sedis</taxon>
        <taxon>Chytridiomycetes</taxon>
        <taxon>Rhizophydiales</taxon>
        <taxon>Rhizophydiales incertae sedis</taxon>
        <taxon>Batrachochytrium</taxon>
    </lineage>
</organism>
<dbReference type="VEuPathDB" id="FungiDB:BDEG_25148"/>
<accession>A0A177WNA0</accession>
<reference evidence="3 4" key="2">
    <citation type="submission" date="2016-05" db="EMBL/GenBank/DDBJ databases">
        <title>Lineage-specific infection strategies underlie the spectrum of fungal disease in amphibians.</title>
        <authorList>
            <person name="Cuomo C.A."/>
            <person name="Farrer R.A."/>
            <person name="James T."/>
            <person name="Longcore J."/>
            <person name="Birren B."/>
        </authorList>
    </citation>
    <scope>NUCLEOTIDE SEQUENCE [LARGE SCALE GENOMIC DNA]</scope>
    <source>
        <strain evidence="3 4">JEL423</strain>
    </source>
</reference>
<gene>
    <name evidence="3" type="ORF">BDEG_25148</name>
</gene>
<evidence type="ECO:0000313" key="3">
    <source>
        <dbReference type="EMBL" id="OAJ41573.1"/>
    </source>
</evidence>
<proteinExistence type="predicted"/>
<keyword evidence="2" id="KW-0812">Transmembrane</keyword>
<protein>
    <submittedName>
        <fullName evidence="3">Uncharacterized protein</fullName>
    </submittedName>
</protein>
<keyword evidence="2" id="KW-1133">Transmembrane helix</keyword>
<feature type="region of interest" description="Disordered" evidence="1">
    <location>
        <begin position="67"/>
        <end position="110"/>
    </location>
</feature>
<reference evidence="3 4" key="1">
    <citation type="submission" date="2006-10" db="EMBL/GenBank/DDBJ databases">
        <title>The Genome Sequence of Batrachochytrium dendrobatidis JEL423.</title>
        <authorList>
            <consortium name="The Broad Institute Genome Sequencing Platform"/>
            <person name="Birren B."/>
            <person name="Lander E."/>
            <person name="Galagan J."/>
            <person name="Cuomo C."/>
            <person name="Devon K."/>
            <person name="Jaffe D."/>
            <person name="Butler J."/>
            <person name="Alvarez P."/>
            <person name="Gnerre S."/>
            <person name="Grabherr M."/>
            <person name="Kleber M."/>
            <person name="Mauceli E."/>
            <person name="Brockman W."/>
            <person name="Young S."/>
            <person name="LaButti K."/>
            <person name="Sykes S."/>
            <person name="DeCaprio D."/>
            <person name="Crawford M."/>
            <person name="Koehrsen M."/>
            <person name="Engels R."/>
            <person name="Montgomery P."/>
            <person name="Pearson M."/>
            <person name="Howarth C."/>
            <person name="Larson L."/>
            <person name="White J."/>
            <person name="O'Leary S."/>
            <person name="Kodira C."/>
            <person name="Zeng Q."/>
            <person name="Yandava C."/>
            <person name="Alvarado L."/>
            <person name="Longcore J."/>
            <person name="James T."/>
        </authorList>
    </citation>
    <scope>NUCLEOTIDE SEQUENCE [LARGE SCALE GENOMIC DNA]</scope>
    <source>
        <strain evidence="3 4">JEL423</strain>
    </source>
</reference>
<keyword evidence="2" id="KW-0472">Membrane</keyword>
<feature type="transmembrane region" description="Helical" evidence="2">
    <location>
        <begin position="21"/>
        <end position="42"/>
    </location>
</feature>